<evidence type="ECO:0000256" key="4">
    <source>
        <dbReference type="ARBA" id="ARBA00022544"/>
    </source>
</evidence>
<dbReference type="AlphaFoldDB" id="A0A3M8D091"/>
<feature type="transmembrane region" description="Helical" evidence="8">
    <location>
        <begin position="84"/>
        <end position="106"/>
    </location>
</feature>
<evidence type="ECO:0000256" key="5">
    <source>
        <dbReference type="ARBA" id="ARBA00022692"/>
    </source>
</evidence>
<feature type="transmembrane region" description="Helical" evidence="8">
    <location>
        <begin position="275"/>
        <end position="294"/>
    </location>
</feature>
<keyword evidence="7 8" id="KW-0472">Membrane</keyword>
<feature type="transmembrane region" description="Helical" evidence="8">
    <location>
        <begin position="211"/>
        <end position="237"/>
    </location>
</feature>
<reference evidence="9 10" key="1">
    <citation type="submission" date="2018-10" db="EMBL/GenBank/DDBJ databases">
        <title>Phylogenomics of Brevibacillus.</title>
        <authorList>
            <person name="Dunlap C."/>
        </authorList>
    </citation>
    <scope>NUCLEOTIDE SEQUENCE [LARGE SCALE GENOMIC DNA]</scope>
    <source>
        <strain evidence="9 10">JCM 15716</strain>
    </source>
</reference>
<comment type="caution">
    <text evidence="9">The sequence shown here is derived from an EMBL/GenBank/DDBJ whole genome shotgun (WGS) entry which is preliminary data.</text>
</comment>
<evidence type="ECO:0000256" key="2">
    <source>
        <dbReference type="ARBA" id="ARBA00007998"/>
    </source>
</evidence>
<dbReference type="InterPro" id="IPR004761">
    <property type="entry name" value="Spore_GerAB"/>
</dbReference>
<dbReference type="RefSeq" id="WP_122920993.1">
    <property type="nucleotide sequence ID" value="NZ_RHHQ01000024.1"/>
</dbReference>
<dbReference type="GO" id="GO:0009847">
    <property type="term" value="P:spore germination"/>
    <property type="evidence" value="ECO:0007669"/>
    <property type="project" value="InterPro"/>
</dbReference>
<accession>A0A3M8D091</accession>
<organism evidence="9 10">
    <name type="scientific">Brevibacillus fluminis</name>
    <dbReference type="NCBI Taxonomy" id="511487"/>
    <lineage>
        <taxon>Bacteria</taxon>
        <taxon>Bacillati</taxon>
        <taxon>Bacillota</taxon>
        <taxon>Bacilli</taxon>
        <taxon>Bacillales</taxon>
        <taxon>Paenibacillaceae</taxon>
        <taxon>Brevibacillus</taxon>
    </lineage>
</organism>
<dbReference type="PANTHER" id="PTHR34975:SF2">
    <property type="entry name" value="SPORE GERMINATION PROTEIN A2"/>
    <property type="match status" value="1"/>
</dbReference>
<proteinExistence type="inferred from homology"/>
<gene>
    <name evidence="9" type="ORF">EDM56_26735</name>
</gene>
<evidence type="ECO:0000256" key="8">
    <source>
        <dbReference type="SAM" id="Phobius"/>
    </source>
</evidence>
<evidence type="ECO:0000256" key="7">
    <source>
        <dbReference type="ARBA" id="ARBA00023136"/>
    </source>
</evidence>
<comment type="subcellular location">
    <subcellularLocation>
        <location evidence="1">Membrane</location>
        <topology evidence="1">Multi-pass membrane protein</topology>
    </subcellularLocation>
</comment>
<dbReference type="NCBIfam" id="TIGR00912">
    <property type="entry name" value="2A0309"/>
    <property type="match status" value="1"/>
</dbReference>
<keyword evidence="3" id="KW-0813">Transport</keyword>
<dbReference type="Proteomes" id="UP000271031">
    <property type="component" value="Unassembled WGS sequence"/>
</dbReference>
<keyword evidence="6 8" id="KW-1133">Transmembrane helix</keyword>
<evidence type="ECO:0000256" key="3">
    <source>
        <dbReference type="ARBA" id="ARBA00022448"/>
    </source>
</evidence>
<dbReference type="PANTHER" id="PTHR34975">
    <property type="entry name" value="SPORE GERMINATION PROTEIN A2"/>
    <property type="match status" value="1"/>
</dbReference>
<dbReference type="EMBL" id="RHHQ01000024">
    <property type="protein sequence ID" value="RNB80991.1"/>
    <property type="molecule type" value="Genomic_DNA"/>
</dbReference>
<name>A0A3M8D091_9BACL</name>
<dbReference type="Pfam" id="PF03845">
    <property type="entry name" value="Spore_permease"/>
    <property type="match status" value="1"/>
</dbReference>
<feature type="transmembrane region" description="Helical" evidence="8">
    <location>
        <begin position="56"/>
        <end position="77"/>
    </location>
</feature>
<dbReference type="Gene3D" id="1.20.1740.10">
    <property type="entry name" value="Amino acid/polyamine transporter I"/>
    <property type="match status" value="1"/>
</dbReference>
<evidence type="ECO:0000313" key="9">
    <source>
        <dbReference type="EMBL" id="RNB80991.1"/>
    </source>
</evidence>
<keyword evidence="10" id="KW-1185">Reference proteome</keyword>
<dbReference type="GO" id="GO:0016020">
    <property type="term" value="C:membrane"/>
    <property type="evidence" value="ECO:0007669"/>
    <property type="project" value="UniProtKB-SubCell"/>
</dbReference>
<feature type="transmembrane region" description="Helical" evidence="8">
    <location>
        <begin position="161"/>
        <end position="182"/>
    </location>
</feature>
<sequence length="308" mass="34578">MWAVGKRFPTATLYEILPQVFGKSIGTLLKVAYTAYFITTGVLIVVRFGSILGKWAFYKTPSWAIYILMIALCMYLVQERLRTIARFFVLINILVVIMIAMAAYAYTKANLLYILPIGQAGWQNIIKGVYQATDAMLGFEILLVVYPFVEGGSKAILKAASIGNAMSVLLYTFMVFTSLAFFSPPVMELVPEPVLYMLRALTFELIERPDLYFLTIWMVVVTTALMSNLYMAATGAIRLFGGTNHRKTVLWIGSLFFLIALWPQDPFAIDAFSRFNIKISYLFILTIPLLILVVSSVRGMRKTGGVEP</sequence>
<keyword evidence="5 8" id="KW-0812">Transmembrane</keyword>
<evidence type="ECO:0000256" key="6">
    <source>
        <dbReference type="ARBA" id="ARBA00022989"/>
    </source>
</evidence>
<keyword evidence="4" id="KW-0309">Germination</keyword>
<feature type="transmembrane region" description="Helical" evidence="8">
    <location>
        <begin position="31"/>
        <end position="50"/>
    </location>
</feature>
<comment type="similarity">
    <text evidence="2">Belongs to the amino acid-polyamine-organocation (APC) superfamily. Spore germination protein (SGP) (TC 2.A.3.9) family.</text>
</comment>
<evidence type="ECO:0000313" key="10">
    <source>
        <dbReference type="Proteomes" id="UP000271031"/>
    </source>
</evidence>
<evidence type="ECO:0000256" key="1">
    <source>
        <dbReference type="ARBA" id="ARBA00004141"/>
    </source>
</evidence>
<dbReference type="OrthoDB" id="2380240at2"/>
<feature type="transmembrane region" description="Helical" evidence="8">
    <location>
        <begin position="129"/>
        <end position="149"/>
    </location>
</feature>
<protein>
    <submittedName>
        <fullName evidence="9">Spore gernimation protein</fullName>
    </submittedName>
</protein>
<feature type="transmembrane region" description="Helical" evidence="8">
    <location>
        <begin position="249"/>
        <end position="269"/>
    </location>
</feature>